<dbReference type="Proteomes" id="UP001050975">
    <property type="component" value="Unassembled WGS sequence"/>
</dbReference>
<evidence type="ECO:0000256" key="2">
    <source>
        <dbReference type="ARBA" id="ARBA00012438"/>
    </source>
</evidence>
<dbReference type="SMART" id="SM00086">
    <property type="entry name" value="PAC"/>
    <property type="match status" value="1"/>
</dbReference>
<keyword evidence="5" id="KW-0418">Kinase</keyword>
<dbReference type="AlphaFoldDB" id="A0AAV3X153"/>
<dbReference type="RefSeq" id="WP_226574718.1">
    <property type="nucleotide sequence ID" value="NZ_BLAY01000006.1"/>
</dbReference>
<dbReference type="InterPro" id="IPR000700">
    <property type="entry name" value="PAS-assoc_C"/>
</dbReference>
<dbReference type="InterPro" id="IPR013655">
    <property type="entry name" value="PAS_fold_3"/>
</dbReference>
<dbReference type="CDD" id="cd00130">
    <property type="entry name" value="PAS"/>
    <property type="match status" value="1"/>
</dbReference>
<evidence type="ECO:0000259" key="6">
    <source>
        <dbReference type="PROSITE" id="PS50113"/>
    </source>
</evidence>
<dbReference type="SUPFAM" id="SSF55785">
    <property type="entry name" value="PYP-like sensor domain (PAS domain)"/>
    <property type="match status" value="2"/>
</dbReference>
<dbReference type="Pfam" id="PF08447">
    <property type="entry name" value="PAS_3"/>
    <property type="match status" value="2"/>
</dbReference>
<comment type="catalytic activity">
    <reaction evidence="1">
        <text>ATP + protein L-histidine = ADP + protein N-phospho-L-histidine.</text>
        <dbReference type="EC" id="2.7.13.3"/>
    </reaction>
</comment>
<organism evidence="7 8">
    <name type="scientific">Microseira wollei NIES-4236</name>
    <dbReference type="NCBI Taxonomy" id="2530354"/>
    <lineage>
        <taxon>Bacteria</taxon>
        <taxon>Bacillati</taxon>
        <taxon>Cyanobacteriota</taxon>
        <taxon>Cyanophyceae</taxon>
        <taxon>Oscillatoriophycideae</taxon>
        <taxon>Aerosakkonematales</taxon>
        <taxon>Aerosakkonemataceae</taxon>
        <taxon>Microseira</taxon>
    </lineage>
</organism>
<sequence>MAQPEDQQRFAECVQNHLAFNTPYAIEVRIQRGDGSYGWFLSQGKAVRANTGHPIRMVGSMIDITARKQTEEKLRKSENFLAAAQRIAHIGNWEFDIANQKITWSQELFRIYGLDPKQGEPSYEELIDLYHRDEREKFRRLVKRAIATGKP</sequence>
<evidence type="ECO:0000256" key="4">
    <source>
        <dbReference type="ARBA" id="ARBA00022679"/>
    </source>
</evidence>
<dbReference type="InterPro" id="IPR000014">
    <property type="entry name" value="PAS"/>
</dbReference>
<evidence type="ECO:0000256" key="3">
    <source>
        <dbReference type="ARBA" id="ARBA00022553"/>
    </source>
</evidence>
<dbReference type="EC" id="2.7.13.3" evidence="2"/>
<dbReference type="Gene3D" id="3.30.450.20">
    <property type="entry name" value="PAS domain"/>
    <property type="match status" value="2"/>
</dbReference>
<dbReference type="NCBIfam" id="TIGR00229">
    <property type="entry name" value="sensory_box"/>
    <property type="match status" value="1"/>
</dbReference>
<dbReference type="GO" id="GO:0004673">
    <property type="term" value="F:protein histidine kinase activity"/>
    <property type="evidence" value="ECO:0007669"/>
    <property type="project" value="UniProtKB-EC"/>
</dbReference>
<evidence type="ECO:0000256" key="5">
    <source>
        <dbReference type="ARBA" id="ARBA00022777"/>
    </source>
</evidence>
<dbReference type="InterPro" id="IPR035965">
    <property type="entry name" value="PAS-like_dom_sf"/>
</dbReference>
<name>A0AAV3X153_9CYAN</name>
<protein>
    <recommendedName>
        <fullName evidence="2">histidine kinase</fullName>
        <ecNumber evidence="2">2.7.13.3</ecNumber>
    </recommendedName>
</protein>
<proteinExistence type="predicted"/>
<accession>A0AAV3X153</accession>
<evidence type="ECO:0000313" key="7">
    <source>
        <dbReference type="EMBL" id="GET35888.1"/>
    </source>
</evidence>
<evidence type="ECO:0000313" key="8">
    <source>
        <dbReference type="Proteomes" id="UP001050975"/>
    </source>
</evidence>
<keyword evidence="4" id="KW-0808">Transferase</keyword>
<comment type="caution">
    <text evidence="7">The sequence shown here is derived from an EMBL/GenBank/DDBJ whole genome shotgun (WGS) entry which is preliminary data.</text>
</comment>
<evidence type="ECO:0000256" key="1">
    <source>
        <dbReference type="ARBA" id="ARBA00000085"/>
    </source>
</evidence>
<dbReference type="PROSITE" id="PS50113">
    <property type="entry name" value="PAC"/>
    <property type="match status" value="1"/>
</dbReference>
<dbReference type="PANTHER" id="PTHR43304">
    <property type="entry name" value="PHYTOCHROME-LIKE PROTEIN CPH1"/>
    <property type="match status" value="1"/>
</dbReference>
<dbReference type="EMBL" id="BLAY01000006">
    <property type="protein sequence ID" value="GET35888.1"/>
    <property type="molecule type" value="Genomic_DNA"/>
</dbReference>
<feature type="domain" description="PAC" evidence="6">
    <location>
        <begin position="24"/>
        <end position="76"/>
    </location>
</feature>
<dbReference type="InterPro" id="IPR052162">
    <property type="entry name" value="Sensor_kinase/Photoreceptor"/>
</dbReference>
<keyword evidence="3" id="KW-0597">Phosphoprotein</keyword>
<reference evidence="7" key="1">
    <citation type="submission" date="2019-10" db="EMBL/GenBank/DDBJ databases">
        <title>Draft genome sequece of Microseira wollei NIES-4236.</title>
        <authorList>
            <person name="Yamaguchi H."/>
            <person name="Suzuki S."/>
            <person name="Kawachi M."/>
        </authorList>
    </citation>
    <scope>NUCLEOTIDE SEQUENCE</scope>
    <source>
        <strain evidence="7">NIES-4236</strain>
    </source>
</reference>
<dbReference type="PANTHER" id="PTHR43304:SF1">
    <property type="entry name" value="PAC DOMAIN-CONTAINING PROTEIN"/>
    <property type="match status" value="1"/>
</dbReference>
<gene>
    <name evidence="7" type="ORF">MiSe_06360</name>
</gene>
<dbReference type="InterPro" id="IPR001610">
    <property type="entry name" value="PAC"/>
</dbReference>
<keyword evidence="8" id="KW-1185">Reference proteome</keyword>